<proteinExistence type="predicted"/>
<sequence>MSPYKLRLYHNPRRYSRILSISNHLIVLYSVILQ</sequence>
<reference evidence="1" key="1">
    <citation type="submission" date="2023-11" db="EMBL/GenBank/DDBJ databases">
        <title>Characterization of a newly isolated phage infecting non-aureus staphylococci isolated from bovine mastitis.</title>
        <authorList>
            <person name="Wanecka A."/>
            <person name="Marynowska M."/>
            <person name="Wesolowski W."/>
            <person name="Bloch S."/>
            <person name="Nejman-Falenczyk B."/>
            <person name="Neumann J."/>
            <person name="Krol J."/>
            <person name="Florek M."/>
            <person name="Ulanicki K."/>
            <person name="Napierala A."/>
            <person name="Twardon J."/>
            <person name="Wolska B."/>
            <person name="Porebska J."/>
            <person name="Ziubrzycka A."/>
            <person name="Czeretowicz I."/>
            <person name="Benisz M."/>
        </authorList>
    </citation>
    <scope>NUCLEOTIDE SEQUENCE</scope>
</reference>
<name>A0AAU6MX86_9CAUD</name>
<accession>A0AAU6MX86</accession>
<protein>
    <submittedName>
        <fullName evidence="1">Uncharacterized protein</fullName>
    </submittedName>
</protein>
<evidence type="ECO:0000313" key="1">
    <source>
        <dbReference type="EMBL" id="WVX90713.1"/>
    </source>
</evidence>
<dbReference type="EMBL" id="OR885926">
    <property type="protein sequence ID" value="WVX90713.1"/>
    <property type="molecule type" value="Genomic_DNA"/>
</dbReference>
<organism evidence="1">
    <name type="scientific">Staphylococcus phage 184DA</name>
    <dbReference type="NCBI Taxonomy" id="3110532"/>
    <lineage>
        <taxon>Viruses</taxon>
        <taxon>Duplodnaviria</taxon>
        <taxon>Heunggongvirae</taxon>
        <taxon>Uroviricota</taxon>
        <taxon>Caudoviricetes</taxon>
    </lineage>
</organism>
<gene>
    <name evidence="1" type="ORF">184DA_107</name>
</gene>